<dbReference type="EMBL" id="ML977179">
    <property type="protein sequence ID" value="KAF1982921.1"/>
    <property type="molecule type" value="Genomic_DNA"/>
</dbReference>
<feature type="region of interest" description="Disordered" evidence="1">
    <location>
        <begin position="595"/>
        <end position="620"/>
    </location>
</feature>
<feature type="compositionally biased region" description="Polar residues" evidence="1">
    <location>
        <begin position="442"/>
        <end position="455"/>
    </location>
</feature>
<accession>A0A6G1GPR5</accession>
<protein>
    <recommendedName>
        <fullName evidence="5">SH3 domain-containing protein</fullName>
    </recommendedName>
</protein>
<reference evidence="3" key="1">
    <citation type="journal article" date="2020" name="Stud. Mycol.">
        <title>101 Dothideomycetes genomes: a test case for predicting lifestyles and emergence of pathogens.</title>
        <authorList>
            <person name="Haridas S."/>
            <person name="Albert R."/>
            <person name="Binder M."/>
            <person name="Bloem J."/>
            <person name="Labutti K."/>
            <person name="Salamov A."/>
            <person name="Andreopoulos B."/>
            <person name="Baker S."/>
            <person name="Barry K."/>
            <person name="Bills G."/>
            <person name="Bluhm B."/>
            <person name="Cannon C."/>
            <person name="Castanera R."/>
            <person name="Culley D."/>
            <person name="Daum C."/>
            <person name="Ezra D."/>
            <person name="Gonzalez J."/>
            <person name="Henrissat B."/>
            <person name="Kuo A."/>
            <person name="Liang C."/>
            <person name="Lipzen A."/>
            <person name="Lutzoni F."/>
            <person name="Magnuson J."/>
            <person name="Mondo S."/>
            <person name="Nolan M."/>
            <person name="Ohm R."/>
            <person name="Pangilinan J."/>
            <person name="Park H.-J."/>
            <person name="Ramirez L."/>
            <person name="Alfaro M."/>
            <person name="Sun H."/>
            <person name="Tritt A."/>
            <person name="Yoshinaga Y."/>
            <person name="Zwiers L.-H."/>
            <person name="Turgeon B."/>
            <person name="Goodwin S."/>
            <person name="Spatafora J."/>
            <person name="Crous P."/>
            <person name="Grigoriev I."/>
        </authorList>
    </citation>
    <scope>NUCLEOTIDE SEQUENCE</scope>
    <source>
        <strain evidence="3">CBS 113979</strain>
    </source>
</reference>
<feature type="compositionally biased region" description="Low complexity" evidence="1">
    <location>
        <begin position="287"/>
        <end position="303"/>
    </location>
</feature>
<feature type="compositionally biased region" description="Pro residues" evidence="1">
    <location>
        <begin position="608"/>
        <end position="620"/>
    </location>
</feature>
<dbReference type="AlphaFoldDB" id="A0A6G1GPR5"/>
<keyword evidence="2" id="KW-1133">Transmembrane helix</keyword>
<evidence type="ECO:0000256" key="2">
    <source>
        <dbReference type="SAM" id="Phobius"/>
    </source>
</evidence>
<keyword evidence="4" id="KW-1185">Reference proteome</keyword>
<gene>
    <name evidence="3" type="ORF">K402DRAFT_183662</name>
</gene>
<feature type="compositionally biased region" description="Basic and acidic residues" evidence="1">
    <location>
        <begin position="1"/>
        <end position="18"/>
    </location>
</feature>
<keyword evidence="2" id="KW-0472">Membrane</keyword>
<dbReference type="InterPro" id="IPR036028">
    <property type="entry name" value="SH3-like_dom_sf"/>
</dbReference>
<feature type="transmembrane region" description="Helical" evidence="2">
    <location>
        <begin position="315"/>
        <end position="341"/>
    </location>
</feature>
<feature type="region of interest" description="Disordered" evidence="1">
    <location>
        <begin position="287"/>
        <end position="307"/>
    </location>
</feature>
<evidence type="ECO:0000313" key="4">
    <source>
        <dbReference type="Proteomes" id="UP000800041"/>
    </source>
</evidence>
<keyword evidence="2" id="KW-0812">Transmembrane</keyword>
<dbReference type="Gene3D" id="2.30.30.40">
    <property type="entry name" value="SH3 Domains"/>
    <property type="match status" value="1"/>
</dbReference>
<dbReference type="Proteomes" id="UP000800041">
    <property type="component" value="Unassembled WGS sequence"/>
</dbReference>
<feature type="region of interest" description="Disordered" evidence="1">
    <location>
        <begin position="349"/>
        <end position="481"/>
    </location>
</feature>
<sequence>MGDAERRRVCRARAEGSGRDTAMLGQTSSSRPARRRRGGSGNRNNGMRRTAGLAAVAIAASLPGVAAQSCISLAGSEACPAFNGSSVSTAESVSGFPFLNFVSDLSSFDDRLRNYISTSYAQEKYQNLLGCSNLNLTNTTNLYARYTISAVCNAIVQNSIGPCSLSSEQSRPLCADSCADFATSEQAITASPDLCGTPGDNALSQIRADFTNCALPSDSLTGSCIAAVENEPNDCGYNANLAGLCSYCGSSSPNSTDSCCVNSNVESRCVGVTLPVTSSVPPLFPSSTSTAGAGPTSSSAPAGGSSGGGGLSGGAIAGIVVGSIVGALLLLALIIGCCWLARRRRDSNAGSIFNQPSPPRVSRNGPPSMTYNDGAPPPVIGSARIARMSALEGSTSSSNDRHGTPVAIGSGTYHSSSDEYDDSPESQRSLAIGGVVAPKRGGSNNSRSALGDSSSPLPPTTAGEGATGMYDSSPEGMASGQSEQLQFFKDYYSQDEIRPGDAVATLWAYQPRANDEFELERGDMLKVVGIWDDGWATGIKMRENAEMWESRRRDNRDSGVSHGSGRVPVGDVEGDIKAFPLVCVCLPQHWRKTIEGDTVDPSSSTASPPRPPPNPDSSSP</sequence>
<proteinExistence type="predicted"/>
<name>A0A6G1GPR5_9PEZI</name>
<evidence type="ECO:0000313" key="3">
    <source>
        <dbReference type="EMBL" id="KAF1982921.1"/>
    </source>
</evidence>
<dbReference type="SUPFAM" id="SSF50044">
    <property type="entry name" value="SH3-domain"/>
    <property type="match status" value="1"/>
</dbReference>
<evidence type="ECO:0008006" key="5">
    <source>
        <dbReference type="Google" id="ProtNLM"/>
    </source>
</evidence>
<organism evidence="3 4">
    <name type="scientific">Aulographum hederae CBS 113979</name>
    <dbReference type="NCBI Taxonomy" id="1176131"/>
    <lineage>
        <taxon>Eukaryota</taxon>
        <taxon>Fungi</taxon>
        <taxon>Dikarya</taxon>
        <taxon>Ascomycota</taxon>
        <taxon>Pezizomycotina</taxon>
        <taxon>Dothideomycetes</taxon>
        <taxon>Pleosporomycetidae</taxon>
        <taxon>Aulographales</taxon>
        <taxon>Aulographaceae</taxon>
    </lineage>
</organism>
<dbReference type="OrthoDB" id="2163411at2759"/>
<feature type="region of interest" description="Disordered" evidence="1">
    <location>
        <begin position="1"/>
        <end position="47"/>
    </location>
</feature>
<evidence type="ECO:0000256" key="1">
    <source>
        <dbReference type="SAM" id="MobiDB-lite"/>
    </source>
</evidence>